<accession>F4Q0F3</accession>
<dbReference type="KEGG" id="dfa:DFA_03798"/>
<feature type="region of interest" description="Disordered" evidence="1">
    <location>
        <begin position="1"/>
        <end position="22"/>
    </location>
</feature>
<name>F4Q0F3_CACFS</name>
<proteinExistence type="predicted"/>
<dbReference type="GeneID" id="14870637"/>
<keyword evidence="3" id="KW-1185">Reference proteome</keyword>
<feature type="compositionally biased region" description="Polar residues" evidence="1">
    <location>
        <begin position="1"/>
        <end position="16"/>
    </location>
</feature>
<evidence type="ECO:0000313" key="3">
    <source>
        <dbReference type="Proteomes" id="UP000007797"/>
    </source>
</evidence>
<dbReference type="EMBL" id="GL883018">
    <property type="protein sequence ID" value="EGG18304.1"/>
    <property type="molecule type" value="Genomic_DNA"/>
</dbReference>
<dbReference type="Proteomes" id="UP000007797">
    <property type="component" value="Unassembled WGS sequence"/>
</dbReference>
<dbReference type="AlphaFoldDB" id="F4Q0F3"/>
<organism evidence="2 3">
    <name type="scientific">Cavenderia fasciculata</name>
    <name type="common">Slime mold</name>
    <name type="synonym">Dictyostelium fasciculatum</name>
    <dbReference type="NCBI Taxonomy" id="261658"/>
    <lineage>
        <taxon>Eukaryota</taxon>
        <taxon>Amoebozoa</taxon>
        <taxon>Evosea</taxon>
        <taxon>Eumycetozoa</taxon>
        <taxon>Dictyostelia</taxon>
        <taxon>Acytosteliales</taxon>
        <taxon>Cavenderiaceae</taxon>
        <taxon>Cavenderia</taxon>
    </lineage>
</organism>
<protein>
    <submittedName>
        <fullName evidence="2">Uncharacterized protein</fullName>
    </submittedName>
</protein>
<sequence>MDDYYSSSIELSTGSPHPTHHTATHLSLLVSTTCL</sequence>
<evidence type="ECO:0000256" key="1">
    <source>
        <dbReference type="SAM" id="MobiDB-lite"/>
    </source>
</evidence>
<dbReference type="RefSeq" id="XP_004357127.1">
    <property type="nucleotide sequence ID" value="XM_004357072.1"/>
</dbReference>
<gene>
    <name evidence="2" type="ORF">DFA_03798</name>
</gene>
<reference evidence="3" key="1">
    <citation type="journal article" date="2011" name="Genome Res.">
        <title>Phylogeny-wide analysis of social amoeba genomes highlights ancient origins for complex intercellular communication.</title>
        <authorList>
            <person name="Heidel A.J."/>
            <person name="Lawal H.M."/>
            <person name="Felder M."/>
            <person name="Schilde C."/>
            <person name="Helps N.R."/>
            <person name="Tunggal B."/>
            <person name="Rivero F."/>
            <person name="John U."/>
            <person name="Schleicher M."/>
            <person name="Eichinger L."/>
            <person name="Platzer M."/>
            <person name="Noegel A.A."/>
            <person name="Schaap P."/>
            <person name="Gloeckner G."/>
        </authorList>
    </citation>
    <scope>NUCLEOTIDE SEQUENCE [LARGE SCALE GENOMIC DNA]</scope>
    <source>
        <strain evidence="3">SH3</strain>
    </source>
</reference>
<evidence type="ECO:0000313" key="2">
    <source>
        <dbReference type="EMBL" id="EGG18304.1"/>
    </source>
</evidence>